<dbReference type="InterPro" id="IPR013497">
    <property type="entry name" value="Topo_IA_cen"/>
</dbReference>
<evidence type="ECO:0000256" key="1">
    <source>
        <dbReference type="ARBA" id="ARBA00000213"/>
    </source>
</evidence>
<feature type="site" description="Interaction with DNA" evidence="8">
    <location>
        <position position="33"/>
    </location>
</feature>
<feature type="site" description="Interaction with DNA" evidence="8">
    <location>
        <position position="286"/>
    </location>
</feature>
<comment type="subunit">
    <text evidence="8">Monomer.</text>
</comment>
<dbReference type="SMART" id="SM00437">
    <property type="entry name" value="TOP1Ac"/>
    <property type="match status" value="1"/>
</dbReference>
<dbReference type="InterPro" id="IPR005733">
    <property type="entry name" value="TopoI_bac-type"/>
</dbReference>
<dbReference type="SUPFAM" id="SSF56712">
    <property type="entry name" value="Prokaryotic type I DNA topoisomerase"/>
    <property type="match status" value="1"/>
</dbReference>
<dbReference type="Pfam" id="PF13368">
    <property type="entry name" value="Toprim_C_rpt"/>
    <property type="match status" value="2"/>
</dbReference>
<proteinExistence type="inferred from homology"/>
<dbReference type="InterPro" id="IPR013825">
    <property type="entry name" value="Topo_IA_cen_sub2"/>
</dbReference>
<feature type="site" description="Interaction with DNA" evidence="8">
    <location>
        <position position="476"/>
    </location>
</feature>
<evidence type="ECO:0000313" key="12">
    <source>
        <dbReference type="Proteomes" id="UP000823597"/>
    </source>
</evidence>
<dbReference type="GO" id="GO:0003677">
    <property type="term" value="F:DNA binding"/>
    <property type="evidence" value="ECO:0007669"/>
    <property type="project" value="UniProtKB-KW"/>
</dbReference>
<dbReference type="PANTHER" id="PTHR42785">
    <property type="entry name" value="DNA TOPOISOMERASE, TYPE IA, CORE"/>
    <property type="match status" value="1"/>
</dbReference>
<dbReference type="InterPro" id="IPR025589">
    <property type="entry name" value="Toprim_C_rpt"/>
</dbReference>
<keyword evidence="6 8" id="KW-0238">DNA-binding</keyword>
<evidence type="ECO:0000256" key="7">
    <source>
        <dbReference type="ARBA" id="ARBA00023235"/>
    </source>
</evidence>
<feature type="site" description="Interaction with DNA" evidence="8">
    <location>
        <position position="139"/>
    </location>
</feature>
<dbReference type="SMART" id="SM00436">
    <property type="entry name" value="TOP1Bc"/>
    <property type="match status" value="1"/>
</dbReference>
<dbReference type="Gene3D" id="1.10.460.10">
    <property type="entry name" value="Topoisomerase I, domain 2"/>
    <property type="match status" value="1"/>
</dbReference>
<dbReference type="GO" id="GO:0003917">
    <property type="term" value="F:DNA topoisomerase type I (single strand cut, ATP-independent) activity"/>
    <property type="evidence" value="ECO:0007669"/>
    <property type="project" value="UniProtKB-UniRule"/>
</dbReference>
<dbReference type="Gene3D" id="2.70.20.10">
    <property type="entry name" value="Topoisomerase I, domain 3"/>
    <property type="match status" value="1"/>
</dbReference>
<evidence type="ECO:0000256" key="8">
    <source>
        <dbReference type="HAMAP-Rule" id="MF_00952"/>
    </source>
</evidence>
<dbReference type="Proteomes" id="UP000823597">
    <property type="component" value="Unassembled WGS sequence"/>
</dbReference>
<feature type="domain" description="Toprim" evidence="9">
    <location>
        <begin position="3"/>
        <end position="113"/>
    </location>
</feature>
<dbReference type="CDD" id="cd00186">
    <property type="entry name" value="TOP1Ac"/>
    <property type="match status" value="1"/>
</dbReference>
<dbReference type="AlphaFoldDB" id="A0A9D9I4E2"/>
<protein>
    <recommendedName>
        <fullName evidence="8">DNA topoisomerase 1</fullName>
        <ecNumber evidence="8">5.6.2.1</ecNumber>
    </recommendedName>
    <alternativeName>
        <fullName evidence="8">DNA topoisomerase I</fullName>
    </alternativeName>
</protein>
<dbReference type="GO" id="GO:0006265">
    <property type="term" value="P:DNA topological change"/>
    <property type="evidence" value="ECO:0007669"/>
    <property type="project" value="UniProtKB-UniRule"/>
</dbReference>
<evidence type="ECO:0000259" key="10">
    <source>
        <dbReference type="PROSITE" id="PS52039"/>
    </source>
</evidence>
<feature type="site" description="Interaction with DNA" evidence="8">
    <location>
        <position position="143"/>
    </location>
</feature>
<dbReference type="EMBL" id="JADIME010000076">
    <property type="protein sequence ID" value="MBO8465765.1"/>
    <property type="molecule type" value="Genomic_DNA"/>
</dbReference>
<keyword evidence="7 8" id="KW-0413">Isomerase</keyword>
<feature type="active site" description="O-(5'-phospho-DNA)-tyrosine intermediate" evidence="8">
    <location>
        <position position="284"/>
    </location>
</feature>
<evidence type="ECO:0000313" key="11">
    <source>
        <dbReference type="EMBL" id="MBO8465765.1"/>
    </source>
</evidence>
<dbReference type="HAMAP" id="MF_00952">
    <property type="entry name" value="Topoisom_1_prok"/>
    <property type="match status" value="1"/>
</dbReference>
<dbReference type="PRINTS" id="PR00417">
    <property type="entry name" value="PRTPISMRASEI"/>
</dbReference>
<dbReference type="Gene3D" id="3.40.50.140">
    <property type="match status" value="1"/>
</dbReference>
<sequence>MGKNLVIVESPAKAKTIQKFLGNDFSVKSSFGHIRDLQTNSLSVDVEHGFKPEYVVPEDKKKVVAELAAAAKGADMVWLASDEDREGEAIAWHLKETLGLKDSGTKRIAFHEITKNAILNAIASPRDVDMNLVQAQQARRVLDRLVGFELSPVLWKRIQPKLSAGRVQSVALRLIVDKEREVINFRHEAFYRTEGMFSSPEGIAVKAVLDRKFQNENEAAAFIEKAGKASWKVTGIETKAGTRTPGAPFTTSTLQQEAARKLRFSVKQTMNIAQKLYEEGLITYMRTDSTNLSSLAINTAKSFIIENYGEEYSRPRQYKTKSKGAQEAHEAIRPTYMDRVSIEGTPQEQRLYRLIRERTLASQMADASIERTDVTIGADGIDEKFNLQAIKVVFDGFMKLYTESSEDNQNEDDAVPVLPKLEKGQPMEAAMLKSEMKFTVAPARYSEATLVKRLEELGIGRPSTYAPTISTLTTERGYIYKGNIAGRTEPTTDIVWEKGKVSRKTGSVTVGAEKGKLIPHNVGMVVCDYLVKGFERIMDYGFTADIEKYFDKIAEGKMVWNSLIADFYGAFHDSVSHSPVPDPVSRELGTDPATGAKVFAKFSKFGAYAERTDKNGNVETVSLADDMLIESVTLEDVLKLFCFPKNLGETELGEIIVCKGPYGPYLKCSGKNYPLPKGSDPYSVTLEEASEIIREKLAVKTEPILAIPEEDITVLNGRYGPYIKHGGSNYKIPKNIDVSGITPEQCREIIASTQPAKKKTKKNRY</sequence>
<dbReference type="PROSITE" id="PS52039">
    <property type="entry name" value="TOPO_IA_2"/>
    <property type="match status" value="1"/>
</dbReference>
<organism evidence="11 12">
    <name type="scientific">Candidatus Merdivivens pullistercoris</name>
    <dbReference type="NCBI Taxonomy" id="2840873"/>
    <lineage>
        <taxon>Bacteria</taxon>
        <taxon>Pseudomonadati</taxon>
        <taxon>Bacteroidota</taxon>
        <taxon>Bacteroidia</taxon>
        <taxon>Bacteroidales</taxon>
        <taxon>Muribaculaceae</taxon>
        <taxon>Muribaculaceae incertae sedis</taxon>
        <taxon>Candidatus Merdivivens</taxon>
    </lineage>
</organism>
<dbReference type="Pfam" id="PF01131">
    <property type="entry name" value="Topoisom_bac"/>
    <property type="match status" value="1"/>
</dbReference>
<feature type="site" description="Interaction with DNA" evidence="8">
    <location>
        <position position="140"/>
    </location>
</feature>
<accession>A0A9D9I4E2</accession>
<evidence type="ECO:0000259" key="9">
    <source>
        <dbReference type="PROSITE" id="PS50880"/>
    </source>
</evidence>
<gene>
    <name evidence="8 11" type="primary">topA</name>
    <name evidence="11" type="ORF">IAB93_07210</name>
</gene>
<dbReference type="InterPro" id="IPR028612">
    <property type="entry name" value="Topoisom_1_IA"/>
</dbReference>
<dbReference type="GO" id="GO:0046872">
    <property type="term" value="F:metal ion binding"/>
    <property type="evidence" value="ECO:0007669"/>
    <property type="project" value="UniProtKB-KW"/>
</dbReference>
<dbReference type="InterPro" id="IPR013826">
    <property type="entry name" value="Topo_IA_cen_sub3"/>
</dbReference>
<dbReference type="PROSITE" id="PS50880">
    <property type="entry name" value="TOPRIM"/>
    <property type="match status" value="1"/>
</dbReference>
<feature type="site" description="Interaction with DNA" evidence="8">
    <location>
        <position position="155"/>
    </location>
</feature>
<dbReference type="NCBIfam" id="TIGR01051">
    <property type="entry name" value="topA_bact"/>
    <property type="match status" value="1"/>
</dbReference>
<dbReference type="InterPro" id="IPR006171">
    <property type="entry name" value="TOPRIM_dom"/>
</dbReference>
<evidence type="ECO:0000256" key="5">
    <source>
        <dbReference type="ARBA" id="ARBA00023029"/>
    </source>
</evidence>
<dbReference type="InterPro" id="IPR034149">
    <property type="entry name" value="TOPRIM_TopoI"/>
</dbReference>
<dbReference type="InterPro" id="IPR023405">
    <property type="entry name" value="Topo_IA_core_domain"/>
</dbReference>
<comment type="similarity">
    <text evidence="2 8">Belongs to the type IA topoisomerase family.</text>
</comment>
<comment type="caution">
    <text evidence="11">The sequence shown here is derived from an EMBL/GenBank/DDBJ whole genome shotgun (WGS) entry which is preliminary data.</text>
</comment>
<evidence type="ECO:0000256" key="2">
    <source>
        <dbReference type="ARBA" id="ARBA00009446"/>
    </source>
</evidence>
<dbReference type="InterPro" id="IPR000380">
    <property type="entry name" value="Topo_IA"/>
</dbReference>
<dbReference type="Gene3D" id="1.10.290.10">
    <property type="entry name" value="Topoisomerase I, domain 4"/>
    <property type="match status" value="1"/>
</dbReference>
<comment type="function">
    <text evidence="8">Releases the supercoiling and torsional tension of DNA, which is introduced during the DNA replication and transcription, by transiently cleaving and rejoining one strand of the DNA duplex. Introduces a single-strand break via transesterification at a target site in duplex DNA. The scissile phosphodiester is attacked by the catalytic tyrosine of the enzyme, resulting in the formation of a DNA-(5'-phosphotyrosyl)-enzyme intermediate and the expulsion of a 3'-OH DNA strand. The free DNA strand then undergoes passage around the unbroken strand, thus removing DNA supercoils. Finally, in the religation step, the DNA 3'-OH attacks the covalent intermediate to expel the active-site tyrosine and restore the DNA phosphodiester backbone.</text>
</comment>
<dbReference type="InterPro" id="IPR023406">
    <property type="entry name" value="Topo_IA_AS"/>
</dbReference>
<keyword evidence="3" id="KW-0479">Metal-binding</keyword>
<dbReference type="InterPro" id="IPR003602">
    <property type="entry name" value="Topo_IA_DNA-bd_dom"/>
</dbReference>
<dbReference type="EC" id="5.6.2.1" evidence="8"/>
<evidence type="ECO:0000256" key="6">
    <source>
        <dbReference type="ARBA" id="ARBA00023125"/>
    </source>
</evidence>
<reference evidence="11" key="2">
    <citation type="journal article" date="2021" name="PeerJ">
        <title>Extensive microbial diversity within the chicken gut microbiome revealed by metagenomics and culture.</title>
        <authorList>
            <person name="Gilroy R."/>
            <person name="Ravi A."/>
            <person name="Getino M."/>
            <person name="Pursley I."/>
            <person name="Horton D.L."/>
            <person name="Alikhan N.F."/>
            <person name="Baker D."/>
            <person name="Gharbi K."/>
            <person name="Hall N."/>
            <person name="Watson M."/>
            <person name="Adriaenssens E.M."/>
            <person name="Foster-Nyarko E."/>
            <person name="Jarju S."/>
            <person name="Secka A."/>
            <person name="Antonio M."/>
            <person name="Oren A."/>
            <person name="Chaudhuri R.R."/>
            <person name="La Ragione R."/>
            <person name="Hildebrand F."/>
            <person name="Pallen M.J."/>
        </authorList>
    </citation>
    <scope>NUCLEOTIDE SEQUENCE</scope>
    <source>
        <strain evidence="11">10037</strain>
    </source>
</reference>
<dbReference type="PANTHER" id="PTHR42785:SF1">
    <property type="entry name" value="DNA TOPOISOMERASE"/>
    <property type="match status" value="1"/>
</dbReference>
<evidence type="ECO:0000256" key="3">
    <source>
        <dbReference type="ARBA" id="ARBA00022723"/>
    </source>
</evidence>
<keyword evidence="5 8" id="KW-0799">Topoisomerase</keyword>
<dbReference type="InterPro" id="IPR013824">
    <property type="entry name" value="Topo_IA_cen_sub1"/>
</dbReference>
<dbReference type="CDD" id="cd03363">
    <property type="entry name" value="TOPRIM_TopoIA_TopoI"/>
    <property type="match status" value="1"/>
</dbReference>
<comment type="catalytic activity">
    <reaction evidence="1 8">
        <text>ATP-independent breakage of single-stranded DNA, followed by passage and rejoining.</text>
        <dbReference type="EC" id="5.6.2.1"/>
    </reaction>
</comment>
<feature type="region of interest" description="Interaction with DNA" evidence="8">
    <location>
        <begin position="163"/>
        <end position="168"/>
    </location>
</feature>
<dbReference type="Pfam" id="PF01751">
    <property type="entry name" value="Toprim"/>
    <property type="match status" value="1"/>
</dbReference>
<name>A0A9D9I4E2_9BACT</name>
<dbReference type="InterPro" id="IPR003601">
    <property type="entry name" value="Topo_IA_2"/>
</dbReference>
<dbReference type="SMART" id="SM00493">
    <property type="entry name" value="TOPRIM"/>
    <property type="match status" value="1"/>
</dbReference>
<evidence type="ECO:0000256" key="4">
    <source>
        <dbReference type="ARBA" id="ARBA00022842"/>
    </source>
</evidence>
<keyword evidence="4" id="KW-0460">Magnesium</keyword>
<feature type="domain" description="Topo IA-type catalytic" evidence="10">
    <location>
        <begin position="129"/>
        <end position="575"/>
    </location>
</feature>
<dbReference type="PROSITE" id="PS00396">
    <property type="entry name" value="TOPO_IA_1"/>
    <property type="match status" value="1"/>
</dbReference>
<reference evidence="11" key="1">
    <citation type="submission" date="2020-10" db="EMBL/GenBank/DDBJ databases">
        <authorList>
            <person name="Gilroy R."/>
        </authorList>
    </citation>
    <scope>NUCLEOTIDE SEQUENCE</scope>
    <source>
        <strain evidence="11">10037</strain>
    </source>
</reference>
<comment type="caution">
    <text evidence="8">Lacks conserved residue(s) required for the propagation of feature annotation.</text>
</comment>